<organism evidence="1 2">
    <name type="scientific">Sporofaciens musculi</name>
    <dbReference type="NCBI Taxonomy" id="2681861"/>
    <lineage>
        <taxon>Bacteria</taxon>
        <taxon>Bacillati</taxon>
        <taxon>Bacillota</taxon>
        <taxon>Clostridia</taxon>
        <taxon>Lachnospirales</taxon>
        <taxon>Lachnospiraceae</taxon>
        <taxon>Sporofaciens</taxon>
    </lineage>
</organism>
<sequence>MTEKATNTNRINFYEEKKWIMAYWFKARRNINFSENQMLTQWSIWWKEDFGSSSGQIFQDTFTWIKQIVRTMSKAEIKAKRHEVADFSSMPPYIKQLASRKGYYVKKCSTRKHPLRVSGYAIFKNEKDKKPIYGKKFNLTAQQIKEILEAKEDK</sequence>
<gene>
    <name evidence="1" type="ORF">GN277_18060</name>
</gene>
<dbReference type="AlphaFoldDB" id="A0A7X3MJ32"/>
<dbReference type="EMBL" id="WUQX01000001">
    <property type="protein sequence ID" value="MXP77210.1"/>
    <property type="molecule type" value="Genomic_DNA"/>
</dbReference>
<protein>
    <submittedName>
        <fullName evidence="1">Uncharacterized protein</fullName>
    </submittedName>
</protein>
<evidence type="ECO:0000313" key="2">
    <source>
        <dbReference type="Proteomes" id="UP000460412"/>
    </source>
</evidence>
<proteinExistence type="predicted"/>
<name>A0A7X3MJ32_9FIRM</name>
<dbReference type="Proteomes" id="UP000460412">
    <property type="component" value="Unassembled WGS sequence"/>
</dbReference>
<comment type="caution">
    <text evidence="1">The sequence shown here is derived from an EMBL/GenBank/DDBJ whole genome shotgun (WGS) entry which is preliminary data.</text>
</comment>
<reference evidence="1 2" key="1">
    <citation type="submission" date="2019-12" db="EMBL/GenBank/DDBJ databases">
        <title>Sporaefaciens musculi gen. nov., sp. nov., a novel bacterium isolated from the caecum of an obese mouse.</title>
        <authorList>
            <person name="Rasmussen T.S."/>
            <person name="Streidl T."/>
            <person name="Hitch T.C.A."/>
            <person name="Wortmann E."/>
            <person name="Deptula P."/>
            <person name="Hansen M."/>
            <person name="Nielsen D.S."/>
            <person name="Clavel T."/>
            <person name="Vogensen F.K."/>
        </authorList>
    </citation>
    <scope>NUCLEOTIDE SEQUENCE [LARGE SCALE GENOMIC DNA]</scope>
    <source>
        <strain evidence="1 2">WCA-9-b2</strain>
    </source>
</reference>
<dbReference type="RefSeq" id="WP_159752340.1">
    <property type="nucleotide sequence ID" value="NZ_WUQX01000001.1"/>
</dbReference>
<accession>A0A7X3MJ32</accession>
<keyword evidence="2" id="KW-1185">Reference proteome</keyword>
<evidence type="ECO:0000313" key="1">
    <source>
        <dbReference type="EMBL" id="MXP77210.1"/>
    </source>
</evidence>